<proteinExistence type="inferred from homology"/>
<evidence type="ECO:0000256" key="2">
    <source>
        <dbReference type="SAM" id="Phobius"/>
    </source>
</evidence>
<dbReference type="PANTHER" id="PTHR33392">
    <property type="entry name" value="POLYISOPRENYL-TEICHOIC ACID--PEPTIDOGLYCAN TEICHOIC ACID TRANSFERASE TAGU"/>
    <property type="match status" value="1"/>
</dbReference>
<feature type="transmembrane region" description="Helical" evidence="2">
    <location>
        <begin position="15"/>
        <end position="35"/>
    </location>
</feature>
<gene>
    <name evidence="4" type="ORF">SAMN02745168_1449</name>
</gene>
<name>A0A1W2A4D0_9FIRM</name>
<dbReference type="AlphaFoldDB" id="A0A1W2A4D0"/>
<evidence type="ECO:0000259" key="3">
    <source>
        <dbReference type="Pfam" id="PF03816"/>
    </source>
</evidence>
<dbReference type="RefSeq" id="WP_084234059.1">
    <property type="nucleotide sequence ID" value="NZ_FWXW01000003.1"/>
</dbReference>
<accession>A0A1W2A4D0</accession>
<evidence type="ECO:0000313" key="5">
    <source>
        <dbReference type="Proteomes" id="UP000192790"/>
    </source>
</evidence>
<organism evidence="4 5">
    <name type="scientific">Papillibacter cinnamivorans DSM 12816</name>
    <dbReference type="NCBI Taxonomy" id="1122930"/>
    <lineage>
        <taxon>Bacteria</taxon>
        <taxon>Bacillati</taxon>
        <taxon>Bacillota</taxon>
        <taxon>Clostridia</taxon>
        <taxon>Eubacteriales</taxon>
        <taxon>Oscillospiraceae</taxon>
        <taxon>Papillibacter</taxon>
    </lineage>
</organism>
<evidence type="ECO:0000256" key="1">
    <source>
        <dbReference type="ARBA" id="ARBA00006068"/>
    </source>
</evidence>
<dbReference type="Gene3D" id="3.40.630.190">
    <property type="entry name" value="LCP protein"/>
    <property type="match status" value="1"/>
</dbReference>
<protein>
    <submittedName>
        <fullName evidence="4">Transcriptional attenuator, LytR family</fullName>
    </submittedName>
</protein>
<dbReference type="InterPro" id="IPR004474">
    <property type="entry name" value="LytR_CpsA_psr"/>
</dbReference>
<keyword evidence="2" id="KW-0812">Transmembrane</keyword>
<evidence type="ECO:0000313" key="4">
    <source>
        <dbReference type="EMBL" id="SMC55322.1"/>
    </source>
</evidence>
<dbReference type="OrthoDB" id="9782542at2"/>
<dbReference type="STRING" id="1122930.SAMN02745168_1449"/>
<reference evidence="4 5" key="1">
    <citation type="submission" date="2017-04" db="EMBL/GenBank/DDBJ databases">
        <authorList>
            <person name="Afonso C.L."/>
            <person name="Miller P.J."/>
            <person name="Scott M.A."/>
            <person name="Spackman E."/>
            <person name="Goraichik I."/>
            <person name="Dimitrov K.M."/>
            <person name="Suarez D.L."/>
            <person name="Swayne D.E."/>
        </authorList>
    </citation>
    <scope>NUCLEOTIDE SEQUENCE [LARGE SCALE GENOMIC DNA]</scope>
    <source>
        <strain evidence="4 5">DSM 12816</strain>
    </source>
</reference>
<sequence length="320" mass="35867">MANGRRQKKRRARRWLLLIPVCIIVVCVIAFQLLVRAPETPPDLTSISVTDNPETSVTEVPALRKSNFYTFLLCGTDDGNGGTDTIMVASYDTKNQEVNVVSVPRDTLVDVSWDTKKINSTYNYGGTELLKQELSRILGFTPDFTIKVDLQGFVDIVDKVGGVDFYVPTDMSWPDPYIDLKEGQQTLDGEHALMLVRMRHCYATQDLGRIETQQAFLKALVQQTLKISNATKIAEFAQIFKDYVTTDLSAGNLIWFGKEALGLDMDNVHFYTLPGDGSGYYNGISYFILEPEKTLALVNRTVNPFTADIPEDQIHIFTGE</sequence>
<feature type="domain" description="Cell envelope-related transcriptional attenuator" evidence="3">
    <location>
        <begin position="83"/>
        <end position="224"/>
    </location>
</feature>
<dbReference type="Pfam" id="PF03816">
    <property type="entry name" value="LytR_cpsA_psr"/>
    <property type="match status" value="1"/>
</dbReference>
<dbReference type="InterPro" id="IPR050922">
    <property type="entry name" value="LytR/CpsA/Psr_CW_biosynth"/>
</dbReference>
<comment type="similarity">
    <text evidence="1">Belongs to the LytR/CpsA/Psr (LCP) family.</text>
</comment>
<dbReference type="NCBIfam" id="TIGR00350">
    <property type="entry name" value="lytR_cpsA_psr"/>
    <property type="match status" value="1"/>
</dbReference>
<keyword evidence="2" id="KW-0472">Membrane</keyword>
<dbReference type="PANTHER" id="PTHR33392:SF6">
    <property type="entry name" value="POLYISOPRENYL-TEICHOIC ACID--PEPTIDOGLYCAN TEICHOIC ACID TRANSFERASE TAGU"/>
    <property type="match status" value="1"/>
</dbReference>
<keyword evidence="5" id="KW-1185">Reference proteome</keyword>
<dbReference type="EMBL" id="FWXW01000003">
    <property type="protein sequence ID" value="SMC55322.1"/>
    <property type="molecule type" value="Genomic_DNA"/>
</dbReference>
<keyword evidence="2" id="KW-1133">Transmembrane helix</keyword>
<dbReference type="Proteomes" id="UP000192790">
    <property type="component" value="Unassembled WGS sequence"/>
</dbReference>